<dbReference type="GO" id="GO:0004601">
    <property type="term" value="F:peroxidase activity"/>
    <property type="evidence" value="ECO:0007669"/>
    <property type="project" value="UniProtKB-KW"/>
</dbReference>
<dbReference type="PROSITE" id="PS51355">
    <property type="entry name" value="GLUTATHIONE_PEROXID_3"/>
    <property type="match status" value="1"/>
</dbReference>
<sequence>MVTTRRNAARLLYARALRSVLACVAVLMVMTTASIDVASAEDEPSFFDFSVDDADGNAVALRSFAHQKAILVVNVASACGYTDQNYKELQALYEKYHEQGLEILAFPCNQFGSQESGTQAQIMQFVEEHYHVTFPVFAKVDVNGANAHPLFTFLKSKLSGFITSNIKWNFSKFLIVDGVPFKRYATTTSPLAMEQDIVQALHQQEPSGNDGARADDEL</sequence>
<keyword evidence="3 5" id="KW-0560">Oxidoreductase</keyword>
<reference evidence="6" key="3">
    <citation type="submission" date="2015-02" db="UniProtKB">
        <authorList>
            <consortium name="EnsemblProtists"/>
        </authorList>
    </citation>
    <scope>IDENTIFICATION</scope>
    <source>
        <strain evidence="6">DAOM BR144</strain>
    </source>
</reference>
<evidence type="ECO:0000313" key="6">
    <source>
        <dbReference type="EnsemblProtists" id="PYU1_T007875"/>
    </source>
</evidence>
<dbReference type="EnsemblProtists" id="PYU1_T007875">
    <property type="protein sequence ID" value="PYU1_T007875"/>
    <property type="gene ID" value="PYU1_G007859"/>
</dbReference>
<dbReference type="AlphaFoldDB" id="K3WSD1"/>
<evidence type="ECO:0000256" key="2">
    <source>
        <dbReference type="ARBA" id="ARBA00022559"/>
    </source>
</evidence>
<dbReference type="PIRSF" id="PIRSF000303">
    <property type="entry name" value="Glutathion_perox"/>
    <property type="match status" value="1"/>
</dbReference>
<dbReference type="VEuPathDB" id="FungiDB:PYU1_G007859"/>
<keyword evidence="2 5" id="KW-0575">Peroxidase</keyword>
<dbReference type="eggNOG" id="KOG1651">
    <property type="taxonomic scope" value="Eukaryota"/>
</dbReference>
<dbReference type="SUPFAM" id="SSF52833">
    <property type="entry name" value="Thioredoxin-like"/>
    <property type="match status" value="1"/>
</dbReference>
<dbReference type="PROSITE" id="PS00763">
    <property type="entry name" value="GLUTATHIONE_PEROXID_2"/>
    <property type="match status" value="1"/>
</dbReference>
<dbReference type="FunCoup" id="K3WSD1">
    <property type="interactions" value="171"/>
</dbReference>
<protein>
    <recommendedName>
        <fullName evidence="5">Glutathione peroxidase</fullName>
    </recommendedName>
</protein>
<dbReference type="InParanoid" id="K3WSD1"/>
<dbReference type="PANTHER" id="PTHR11592:SF78">
    <property type="entry name" value="GLUTATHIONE PEROXIDASE"/>
    <property type="match status" value="1"/>
</dbReference>
<dbReference type="HOGENOM" id="CLU_029507_0_1_1"/>
<feature type="active site" evidence="4">
    <location>
        <position position="79"/>
    </location>
</feature>
<dbReference type="Gene3D" id="3.40.30.10">
    <property type="entry name" value="Glutaredoxin"/>
    <property type="match status" value="1"/>
</dbReference>
<evidence type="ECO:0000256" key="1">
    <source>
        <dbReference type="ARBA" id="ARBA00006926"/>
    </source>
</evidence>
<dbReference type="STRING" id="431595.K3WSD1"/>
<dbReference type="InterPro" id="IPR036249">
    <property type="entry name" value="Thioredoxin-like_sf"/>
</dbReference>
<dbReference type="PRINTS" id="PR01011">
    <property type="entry name" value="GLUTPROXDASE"/>
</dbReference>
<reference evidence="7" key="1">
    <citation type="journal article" date="2010" name="Genome Biol.">
        <title>Genome sequence of the necrotrophic plant pathogen Pythium ultimum reveals original pathogenicity mechanisms and effector repertoire.</title>
        <authorList>
            <person name="Levesque C.A."/>
            <person name="Brouwer H."/>
            <person name="Cano L."/>
            <person name="Hamilton J.P."/>
            <person name="Holt C."/>
            <person name="Huitema E."/>
            <person name="Raffaele S."/>
            <person name="Robideau G.P."/>
            <person name="Thines M."/>
            <person name="Win J."/>
            <person name="Zerillo M.M."/>
            <person name="Beakes G.W."/>
            <person name="Boore J.L."/>
            <person name="Busam D."/>
            <person name="Dumas B."/>
            <person name="Ferriera S."/>
            <person name="Fuerstenberg S.I."/>
            <person name="Gachon C.M."/>
            <person name="Gaulin E."/>
            <person name="Govers F."/>
            <person name="Grenville-Briggs L."/>
            <person name="Horner N."/>
            <person name="Hostetler J."/>
            <person name="Jiang R.H."/>
            <person name="Johnson J."/>
            <person name="Krajaejun T."/>
            <person name="Lin H."/>
            <person name="Meijer H.J."/>
            <person name="Moore B."/>
            <person name="Morris P."/>
            <person name="Phuntmart V."/>
            <person name="Puiu D."/>
            <person name="Shetty J."/>
            <person name="Stajich J.E."/>
            <person name="Tripathy S."/>
            <person name="Wawra S."/>
            <person name="van West P."/>
            <person name="Whitty B.R."/>
            <person name="Coutinho P.M."/>
            <person name="Henrissat B."/>
            <person name="Martin F."/>
            <person name="Thomas P.D."/>
            <person name="Tyler B.M."/>
            <person name="De Vries R.P."/>
            <person name="Kamoun S."/>
            <person name="Yandell M."/>
            <person name="Tisserat N."/>
            <person name="Buell C.R."/>
        </authorList>
    </citation>
    <scope>NUCLEOTIDE SEQUENCE</scope>
    <source>
        <strain evidence="7">DAOM:BR144</strain>
    </source>
</reference>
<dbReference type="FunFam" id="3.40.30.10:FF:000025">
    <property type="entry name" value="Glutathione peroxidase"/>
    <property type="match status" value="1"/>
</dbReference>
<dbReference type="Proteomes" id="UP000019132">
    <property type="component" value="Unassembled WGS sequence"/>
</dbReference>
<dbReference type="CDD" id="cd00340">
    <property type="entry name" value="GSH_Peroxidase"/>
    <property type="match status" value="1"/>
</dbReference>
<dbReference type="Pfam" id="PF00255">
    <property type="entry name" value="GSHPx"/>
    <property type="match status" value="1"/>
</dbReference>
<dbReference type="EMBL" id="GL376617">
    <property type="status" value="NOT_ANNOTATED_CDS"/>
    <property type="molecule type" value="Genomic_DNA"/>
</dbReference>
<dbReference type="InterPro" id="IPR029760">
    <property type="entry name" value="GPX_CS"/>
</dbReference>
<dbReference type="OMA" id="QCGLTKQ"/>
<keyword evidence="7" id="KW-1185">Reference proteome</keyword>
<evidence type="ECO:0000256" key="4">
    <source>
        <dbReference type="PIRSR" id="PIRSR000303-1"/>
    </source>
</evidence>
<dbReference type="GO" id="GO:0006979">
    <property type="term" value="P:response to oxidative stress"/>
    <property type="evidence" value="ECO:0007669"/>
    <property type="project" value="InterPro"/>
</dbReference>
<name>K3WSD1_GLOUD</name>
<dbReference type="InterPro" id="IPR000889">
    <property type="entry name" value="Glutathione_peroxidase"/>
</dbReference>
<accession>K3WSD1</accession>
<dbReference type="PANTHER" id="PTHR11592">
    <property type="entry name" value="GLUTATHIONE PEROXIDASE"/>
    <property type="match status" value="1"/>
</dbReference>
<organism evidence="6 7">
    <name type="scientific">Globisporangium ultimum (strain ATCC 200006 / CBS 805.95 / DAOM BR144)</name>
    <name type="common">Pythium ultimum</name>
    <dbReference type="NCBI Taxonomy" id="431595"/>
    <lineage>
        <taxon>Eukaryota</taxon>
        <taxon>Sar</taxon>
        <taxon>Stramenopiles</taxon>
        <taxon>Oomycota</taxon>
        <taxon>Peronosporomycetes</taxon>
        <taxon>Pythiales</taxon>
        <taxon>Pythiaceae</taxon>
        <taxon>Globisporangium</taxon>
    </lineage>
</organism>
<proteinExistence type="inferred from homology"/>
<comment type="similarity">
    <text evidence="1 5">Belongs to the glutathione peroxidase family.</text>
</comment>
<evidence type="ECO:0000313" key="7">
    <source>
        <dbReference type="Proteomes" id="UP000019132"/>
    </source>
</evidence>
<reference evidence="7" key="2">
    <citation type="submission" date="2010-04" db="EMBL/GenBank/DDBJ databases">
        <authorList>
            <person name="Buell R."/>
            <person name="Hamilton J."/>
            <person name="Hostetler J."/>
        </authorList>
    </citation>
    <scope>NUCLEOTIDE SEQUENCE [LARGE SCALE GENOMIC DNA]</scope>
    <source>
        <strain evidence="7">DAOM:BR144</strain>
    </source>
</reference>
<evidence type="ECO:0000256" key="3">
    <source>
        <dbReference type="ARBA" id="ARBA00023002"/>
    </source>
</evidence>
<evidence type="ECO:0000256" key="5">
    <source>
        <dbReference type="RuleBase" id="RU000499"/>
    </source>
</evidence>